<organism evidence="2">
    <name type="scientific">Brassica napus</name>
    <name type="common">Rape</name>
    <dbReference type="NCBI Taxonomy" id="3708"/>
    <lineage>
        <taxon>Eukaryota</taxon>
        <taxon>Viridiplantae</taxon>
        <taxon>Streptophyta</taxon>
        <taxon>Embryophyta</taxon>
        <taxon>Tracheophyta</taxon>
        <taxon>Spermatophyta</taxon>
        <taxon>Magnoliopsida</taxon>
        <taxon>eudicotyledons</taxon>
        <taxon>Gunneridae</taxon>
        <taxon>Pentapetalae</taxon>
        <taxon>rosids</taxon>
        <taxon>malvids</taxon>
        <taxon>Brassicales</taxon>
        <taxon>Brassicaceae</taxon>
        <taxon>Brassiceae</taxon>
        <taxon>Brassica</taxon>
    </lineage>
</organism>
<feature type="region of interest" description="Disordered" evidence="1">
    <location>
        <begin position="62"/>
        <end position="98"/>
    </location>
</feature>
<evidence type="ECO:0000256" key="1">
    <source>
        <dbReference type="SAM" id="MobiDB-lite"/>
    </source>
</evidence>
<sequence length="209" mass="22774">MGFTEIKAPPVHTTLQNVLAGGVFPVEANGDRSTVNLQPESCGKDLEAVHQMVNHPCLRNQWIKRKQDESPKISDENSNKAGSKNSETEPSSKRGASLASMKKSIKQDFLEDDGKSGKAVGTSTPDKGVIYLERRQAFLALTKASPDISANGSLATGSSKVLVLSTKSLDVQSNESSMDLLGILTFNLSCIQRWCCSFIKFTFFEMKKI</sequence>
<accession>A0A816J1Y4</accession>
<gene>
    <name evidence="2" type="ORF">DARMORV10_C09P31860.1</name>
</gene>
<dbReference type="Proteomes" id="UP001295469">
    <property type="component" value="Chromosome C09"/>
</dbReference>
<feature type="compositionally biased region" description="Basic and acidic residues" evidence="1">
    <location>
        <begin position="65"/>
        <end position="78"/>
    </location>
</feature>
<dbReference type="EMBL" id="HG994373">
    <property type="protein sequence ID" value="CAF1739538.1"/>
    <property type="molecule type" value="Genomic_DNA"/>
</dbReference>
<dbReference type="AlphaFoldDB" id="A0A816J1Y4"/>
<protein>
    <submittedName>
        <fullName evidence="2">(rape) hypothetical protein</fullName>
    </submittedName>
</protein>
<reference evidence="2" key="1">
    <citation type="submission" date="2021-01" db="EMBL/GenBank/DDBJ databases">
        <authorList>
            <consortium name="Genoscope - CEA"/>
            <person name="William W."/>
        </authorList>
    </citation>
    <scope>NUCLEOTIDE SEQUENCE</scope>
</reference>
<name>A0A816J1Y4_BRANA</name>
<evidence type="ECO:0000313" key="2">
    <source>
        <dbReference type="EMBL" id="CAF1739538.1"/>
    </source>
</evidence>
<proteinExistence type="predicted"/>